<dbReference type="Proteomes" id="UP001595660">
    <property type="component" value="Unassembled WGS sequence"/>
</dbReference>
<evidence type="ECO:0000259" key="2">
    <source>
        <dbReference type="Pfam" id="PF13969"/>
    </source>
</evidence>
<gene>
    <name evidence="3" type="ORF">ACFOKC_04520</name>
</gene>
<dbReference type="PANTHER" id="PTHR46825:SF9">
    <property type="entry name" value="BETA-LACTAMASE-RELATED DOMAIN-CONTAINING PROTEIN"/>
    <property type="match status" value="1"/>
</dbReference>
<dbReference type="GO" id="GO:0016787">
    <property type="term" value="F:hydrolase activity"/>
    <property type="evidence" value="ECO:0007669"/>
    <property type="project" value="UniProtKB-KW"/>
</dbReference>
<dbReference type="Gene3D" id="2.40.128.210">
    <property type="entry name" value="Pab87 octamerisation domain"/>
    <property type="match status" value="1"/>
</dbReference>
<dbReference type="RefSeq" id="WP_232571880.1">
    <property type="nucleotide sequence ID" value="NZ_CP089466.1"/>
</dbReference>
<keyword evidence="4" id="KW-1185">Reference proteome</keyword>
<dbReference type="SUPFAM" id="SSF56601">
    <property type="entry name" value="beta-lactamase/transpeptidase-like"/>
    <property type="match status" value="1"/>
</dbReference>
<dbReference type="InterPro" id="IPR012338">
    <property type="entry name" value="Beta-lactam/transpept-like"/>
</dbReference>
<protein>
    <submittedName>
        <fullName evidence="3">Serine hydrolase</fullName>
    </submittedName>
</protein>
<evidence type="ECO:0000313" key="3">
    <source>
        <dbReference type="EMBL" id="MFC3476983.1"/>
    </source>
</evidence>
<reference evidence="3 4" key="1">
    <citation type="journal article" date="2019" name="Int. J. Syst. Evol. Microbiol.">
        <title>The Global Catalogue of Microorganisms (GCM) 10K type strain sequencing project: providing services to taxonomists for standard genome sequencing and annotation.</title>
        <authorList>
            <consortium name="The Broad Institute Genomics Platform"/>
            <consortium name="The Broad Institute Genome Sequencing Center for Infectious Disease"/>
            <person name="Wu L."/>
            <person name="Ma J."/>
        </authorList>
    </citation>
    <scope>NUCLEOTIDE SEQUENCE [LARGE SCALE GENOMIC DNA]</scope>
    <source>
        <strain evidence="3 4">CGMCC 1.12562</strain>
    </source>
</reference>
<proteinExistence type="predicted"/>
<dbReference type="Gene3D" id="3.40.710.10">
    <property type="entry name" value="DD-peptidase/beta-lactamase superfamily"/>
    <property type="match status" value="1"/>
</dbReference>
<evidence type="ECO:0000259" key="1">
    <source>
        <dbReference type="Pfam" id="PF00144"/>
    </source>
</evidence>
<name>A0ABD5NDG0_9EURY</name>
<dbReference type="InterPro" id="IPR050491">
    <property type="entry name" value="AmpC-like"/>
</dbReference>
<dbReference type="InterPro" id="IPR038164">
    <property type="entry name" value="Pab87_oct_sf"/>
</dbReference>
<keyword evidence="3" id="KW-0378">Hydrolase</keyword>
<organism evidence="3 4">
    <name type="scientific">Halobacterium litoreum</name>
    <dbReference type="NCBI Taxonomy" id="2039234"/>
    <lineage>
        <taxon>Archaea</taxon>
        <taxon>Methanobacteriati</taxon>
        <taxon>Methanobacteriota</taxon>
        <taxon>Stenosarchaea group</taxon>
        <taxon>Halobacteria</taxon>
        <taxon>Halobacteriales</taxon>
        <taxon>Halobacteriaceae</taxon>
        <taxon>Halobacterium</taxon>
    </lineage>
</organism>
<feature type="domain" description="Pab87 octamerisation" evidence="2">
    <location>
        <begin position="359"/>
        <end position="454"/>
    </location>
</feature>
<accession>A0ABD5NDG0</accession>
<dbReference type="Pfam" id="PF00144">
    <property type="entry name" value="Beta-lactamase"/>
    <property type="match status" value="1"/>
</dbReference>
<dbReference type="PANTHER" id="PTHR46825">
    <property type="entry name" value="D-ALANYL-D-ALANINE-CARBOXYPEPTIDASE/ENDOPEPTIDASE AMPH"/>
    <property type="match status" value="1"/>
</dbReference>
<evidence type="ECO:0000313" key="4">
    <source>
        <dbReference type="Proteomes" id="UP001595660"/>
    </source>
</evidence>
<dbReference type="InterPro" id="IPR025879">
    <property type="entry name" value="Pab87_oct"/>
</dbReference>
<comment type="caution">
    <text evidence="3">The sequence shown here is derived from an EMBL/GenBank/DDBJ whole genome shotgun (WGS) entry which is preliminary data.</text>
</comment>
<dbReference type="InterPro" id="IPR001466">
    <property type="entry name" value="Beta-lactam-related"/>
</dbReference>
<sequence length="457" mass="48522">MSRSSGLDADARRAVESFVAEWVTDNDVPSASVAIVDGDEVAYLDAFGARDLEANAPATPDTLYGVASITKSVAATGVLQLVDGDRVALDDPVTEHVEFFAGSEDPPTVHELLSHSSGMPSDGSSVAMTAQILGEGAETAPLGSDADFRRHVEQSLGERADGERFFYYNTGYAVLGKLIEAVDGRPFPEYVDDEVLAPLGMDRSVVRADPAEYDDAMTPYLSREDGPERADYPVKGVGAAGGLLSSARDLAAYLRFAMRGDESVVPASLLERAQSAHATRRAFLDGAEETYGYGWMRRPFLGDDLVGHSGTLSVTSAYLGFLEGRDLGVAVAANTAPDVHPMHVGPALLALVEGEDPAEAVPFYALRAKCERVAGEYESYRSVATAEVKREGAGISVTVDTALGGETLTARPASLARGDLAFEAVGAAGDRVPVTFEPTDDGDLDLFVRRWRLHPVE</sequence>
<dbReference type="GeneID" id="69117096"/>
<dbReference type="AlphaFoldDB" id="A0ABD5NDG0"/>
<dbReference type="Pfam" id="PF13969">
    <property type="entry name" value="Pab87_oct"/>
    <property type="match status" value="1"/>
</dbReference>
<feature type="domain" description="Beta-lactamase-related" evidence="1">
    <location>
        <begin position="17"/>
        <end position="350"/>
    </location>
</feature>
<dbReference type="EMBL" id="JBHRWN010000002">
    <property type="protein sequence ID" value="MFC3476983.1"/>
    <property type="molecule type" value="Genomic_DNA"/>
</dbReference>